<evidence type="ECO:0000256" key="5">
    <source>
        <dbReference type="RuleBase" id="RU361187"/>
    </source>
</evidence>
<dbReference type="InterPro" id="IPR006710">
    <property type="entry name" value="Glyco_hydro_43"/>
</dbReference>
<evidence type="ECO:0000313" key="7">
    <source>
        <dbReference type="EMBL" id="KAL2856112.1"/>
    </source>
</evidence>
<dbReference type="Pfam" id="PF04616">
    <property type="entry name" value="Glyco_hydro_43"/>
    <property type="match status" value="1"/>
</dbReference>
<dbReference type="GeneID" id="98157868"/>
<evidence type="ECO:0000256" key="3">
    <source>
        <dbReference type="ARBA" id="ARBA00022801"/>
    </source>
</evidence>
<dbReference type="RefSeq" id="XP_070902270.1">
    <property type="nucleotide sequence ID" value="XM_071042704.1"/>
</dbReference>
<evidence type="ECO:0000256" key="2">
    <source>
        <dbReference type="ARBA" id="ARBA00022729"/>
    </source>
</evidence>
<dbReference type="EMBL" id="JBFXLR010000008">
    <property type="protein sequence ID" value="KAL2856112.1"/>
    <property type="molecule type" value="Genomic_DNA"/>
</dbReference>
<dbReference type="InterPro" id="IPR023296">
    <property type="entry name" value="Glyco_hydro_beta-prop_sf"/>
</dbReference>
<comment type="similarity">
    <text evidence="1 5">Belongs to the glycosyl hydrolase 43 family.</text>
</comment>
<evidence type="ECO:0000256" key="1">
    <source>
        <dbReference type="ARBA" id="ARBA00009865"/>
    </source>
</evidence>
<dbReference type="Proteomes" id="UP001610444">
    <property type="component" value="Unassembled WGS sequence"/>
</dbReference>
<proteinExistence type="inferred from homology"/>
<organism evidence="7 8">
    <name type="scientific">Aspergillus pseudodeflectus</name>
    <dbReference type="NCBI Taxonomy" id="176178"/>
    <lineage>
        <taxon>Eukaryota</taxon>
        <taxon>Fungi</taxon>
        <taxon>Dikarya</taxon>
        <taxon>Ascomycota</taxon>
        <taxon>Pezizomycotina</taxon>
        <taxon>Eurotiomycetes</taxon>
        <taxon>Eurotiomycetidae</taxon>
        <taxon>Eurotiales</taxon>
        <taxon>Aspergillaceae</taxon>
        <taxon>Aspergillus</taxon>
        <taxon>Aspergillus subgen. Nidulantes</taxon>
    </lineage>
</organism>
<dbReference type="GO" id="GO:0016787">
    <property type="term" value="F:hydrolase activity"/>
    <property type="evidence" value="ECO:0007669"/>
    <property type="project" value="UniProtKB-KW"/>
</dbReference>
<sequence length="515" mass="57640">MPQATNPIIPGFAPDPSIVKAGEWYFLVTSSFHMFPGLPIYVSKDLGSWKQIGNVINRRTQLSLALSDTRLHPLSNPSEFLLATGGLYAPTIRYHQGTFYVVCTNVKHVDSDNTSFGNFIASTSLEGIWSDDWSDPVYYDSRGIDPSLFIANDGTAYIQGSAAPGPYTTINMFQVDLHTGAKLSEEKVIWRGTGGIYPEGPHLYQKDGWFYLLISEGGTHEEHMLTMARAREIWGPYEGCPHNPILTAFGTEEYIQCTGHCDVFQDEQQRWWGVCLGIRRGEGRRGIMGRETFITPGSWDGEWLSLQLVKSRVEGIPAVLSESRLSAAPGVDFLYIRDAVLENYRVDNERSIRLTATSIDFSEPEKSPTFIGKRQRLLAGTSSVVIPKFTQYRGQANLKVGLACYKDEHRYVRICYASDGHRIVFEIVNKAKKLARTASHVVDATTSMNALGLRIEHTENEYRMLYTYADQANWECLATVDTLEMTDADFIGPVMGVFAVATDSVDVQFEELKVD</sequence>
<keyword evidence="2" id="KW-0732">Signal</keyword>
<dbReference type="InterPro" id="IPR041542">
    <property type="entry name" value="GH43_C2"/>
</dbReference>
<evidence type="ECO:0000259" key="6">
    <source>
        <dbReference type="Pfam" id="PF17851"/>
    </source>
</evidence>
<dbReference type="InterPro" id="IPR051795">
    <property type="entry name" value="Glycosyl_Hydrlase_43"/>
</dbReference>
<keyword evidence="8" id="KW-1185">Reference proteome</keyword>
<evidence type="ECO:0000313" key="8">
    <source>
        <dbReference type="Proteomes" id="UP001610444"/>
    </source>
</evidence>
<name>A0ABR4KVN0_9EURO</name>
<accession>A0ABR4KVN0</accession>
<keyword evidence="3 5" id="KW-0378">Hydrolase</keyword>
<reference evidence="7 8" key="1">
    <citation type="submission" date="2024-07" db="EMBL/GenBank/DDBJ databases">
        <title>Section-level genome sequencing and comparative genomics of Aspergillus sections Usti and Cavernicolus.</title>
        <authorList>
            <consortium name="Lawrence Berkeley National Laboratory"/>
            <person name="Nybo J.L."/>
            <person name="Vesth T.C."/>
            <person name="Theobald S."/>
            <person name="Frisvad J.C."/>
            <person name="Larsen T.O."/>
            <person name="Kjaerboelling I."/>
            <person name="Rothschild-Mancinelli K."/>
            <person name="Lyhne E.K."/>
            <person name="Kogle M.E."/>
            <person name="Barry K."/>
            <person name="Clum A."/>
            <person name="Na H."/>
            <person name="Ledsgaard L."/>
            <person name="Lin J."/>
            <person name="Lipzen A."/>
            <person name="Kuo A."/>
            <person name="Riley R."/>
            <person name="Mondo S."/>
            <person name="LaButti K."/>
            <person name="Haridas S."/>
            <person name="Pangalinan J."/>
            <person name="Salamov A.A."/>
            <person name="Simmons B.A."/>
            <person name="Magnuson J.K."/>
            <person name="Chen J."/>
            <person name="Drula E."/>
            <person name="Henrissat B."/>
            <person name="Wiebenga A."/>
            <person name="Lubbers R.J."/>
            <person name="Gomes A.C."/>
            <person name="Macurrencykelacurrency M.R."/>
            <person name="Stajich J."/>
            <person name="Grigoriev I.V."/>
            <person name="Mortensen U.H."/>
            <person name="De vries R.P."/>
            <person name="Baker S.E."/>
            <person name="Andersen M.R."/>
        </authorList>
    </citation>
    <scope>NUCLEOTIDE SEQUENCE [LARGE SCALE GENOMIC DNA]</scope>
    <source>
        <strain evidence="7 8">CBS 756.74</strain>
    </source>
</reference>
<comment type="caution">
    <text evidence="7">The sequence shown here is derived from an EMBL/GenBank/DDBJ whole genome shotgun (WGS) entry which is preliminary data.</text>
</comment>
<dbReference type="PANTHER" id="PTHR42812">
    <property type="entry name" value="BETA-XYLOSIDASE"/>
    <property type="match status" value="1"/>
</dbReference>
<dbReference type="Gene3D" id="2.115.10.20">
    <property type="entry name" value="Glycosyl hydrolase domain, family 43"/>
    <property type="match status" value="1"/>
</dbReference>
<dbReference type="CDD" id="cd18617">
    <property type="entry name" value="GH43_XynB-like"/>
    <property type="match status" value="1"/>
</dbReference>
<protein>
    <submittedName>
        <fullName evidence="7">Glycosyl hydrolase</fullName>
    </submittedName>
</protein>
<dbReference type="SUPFAM" id="SSF49899">
    <property type="entry name" value="Concanavalin A-like lectins/glucanases"/>
    <property type="match status" value="1"/>
</dbReference>
<dbReference type="SUPFAM" id="SSF75005">
    <property type="entry name" value="Arabinanase/levansucrase/invertase"/>
    <property type="match status" value="1"/>
</dbReference>
<dbReference type="InterPro" id="IPR013320">
    <property type="entry name" value="ConA-like_dom_sf"/>
</dbReference>
<dbReference type="PANTHER" id="PTHR42812:SF12">
    <property type="entry name" value="BETA-XYLOSIDASE-RELATED"/>
    <property type="match status" value="1"/>
</dbReference>
<feature type="domain" description="Beta-xylosidase C-terminal Concanavalin A-like" evidence="6">
    <location>
        <begin position="330"/>
        <end position="503"/>
    </location>
</feature>
<keyword evidence="4 5" id="KW-0326">Glycosidase</keyword>
<dbReference type="Pfam" id="PF17851">
    <property type="entry name" value="GH43_C2"/>
    <property type="match status" value="1"/>
</dbReference>
<dbReference type="Gene3D" id="2.60.120.200">
    <property type="match status" value="1"/>
</dbReference>
<gene>
    <name evidence="7" type="ORF">BJX68DRAFT_253340</name>
</gene>
<evidence type="ECO:0000256" key="4">
    <source>
        <dbReference type="ARBA" id="ARBA00023295"/>
    </source>
</evidence>